<evidence type="ECO:0000313" key="2">
    <source>
        <dbReference type="Proteomes" id="UP001066276"/>
    </source>
</evidence>
<proteinExistence type="predicted"/>
<dbReference type="Proteomes" id="UP001066276">
    <property type="component" value="Chromosome 1_2"/>
</dbReference>
<keyword evidence="2" id="KW-1185">Reference proteome</keyword>
<comment type="caution">
    <text evidence="1">The sequence shown here is derived from an EMBL/GenBank/DDBJ whole genome shotgun (WGS) entry which is preliminary data.</text>
</comment>
<organism evidence="1 2">
    <name type="scientific">Pleurodeles waltl</name>
    <name type="common">Iberian ribbed newt</name>
    <dbReference type="NCBI Taxonomy" id="8319"/>
    <lineage>
        <taxon>Eukaryota</taxon>
        <taxon>Metazoa</taxon>
        <taxon>Chordata</taxon>
        <taxon>Craniata</taxon>
        <taxon>Vertebrata</taxon>
        <taxon>Euteleostomi</taxon>
        <taxon>Amphibia</taxon>
        <taxon>Batrachia</taxon>
        <taxon>Caudata</taxon>
        <taxon>Salamandroidea</taxon>
        <taxon>Salamandridae</taxon>
        <taxon>Pleurodelinae</taxon>
        <taxon>Pleurodeles</taxon>
    </lineage>
</organism>
<protein>
    <submittedName>
        <fullName evidence="1">Uncharacterized protein</fullName>
    </submittedName>
</protein>
<accession>A0AAV7W9C5</accession>
<sequence>MLGLDIADGSTWSRRQCRSAAGAAAHVAQITARKSGSDLLDGAVHGGPGAPLPPAFPCQEKAGGTRVLYP</sequence>
<evidence type="ECO:0000313" key="1">
    <source>
        <dbReference type="EMBL" id="KAJ1210562.1"/>
    </source>
</evidence>
<name>A0AAV7W9C5_PLEWA</name>
<dbReference type="EMBL" id="JANPWB010000002">
    <property type="protein sequence ID" value="KAJ1210562.1"/>
    <property type="molecule type" value="Genomic_DNA"/>
</dbReference>
<gene>
    <name evidence="1" type="ORF">NDU88_005925</name>
</gene>
<dbReference type="AlphaFoldDB" id="A0AAV7W9C5"/>
<reference evidence="1" key="1">
    <citation type="journal article" date="2022" name="bioRxiv">
        <title>Sequencing and chromosome-scale assembly of the giantPleurodeles waltlgenome.</title>
        <authorList>
            <person name="Brown T."/>
            <person name="Elewa A."/>
            <person name="Iarovenko S."/>
            <person name="Subramanian E."/>
            <person name="Araus A.J."/>
            <person name="Petzold A."/>
            <person name="Susuki M."/>
            <person name="Suzuki K.-i.T."/>
            <person name="Hayashi T."/>
            <person name="Toyoda A."/>
            <person name="Oliveira C."/>
            <person name="Osipova E."/>
            <person name="Leigh N.D."/>
            <person name="Simon A."/>
            <person name="Yun M.H."/>
        </authorList>
    </citation>
    <scope>NUCLEOTIDE SEQUENCE</scope>
    <source>
        <strain evidence="1">20211129_DDA</strain>
        <tissue evidence="1">Liver</tissue>
    </source>
</reference>